<accession>A0AAE1BCJ2</accession>
<dbReference type="AlphaFoldDB" id="A0AAE1BCJ2"/>
<name>A0AAE1BCJ2_9GAST</name>
<keyword evidence="2" id="KW-1185">Reference proteome</keyword>
<sequence length="57" mass="6147">MVQYFVLDLFAVSVLEFMTSDYSSLVLSPGRGERCIISDKSDVLSPASSTVTEAAGR</sequence>
<dbReference type="Proteomes" id="UP001283361">
    <property type="component" value="Unassembled WGS sequence"/>
</dbReference>
<gene>
    <name evidence="1" type="ORF">RRG08_000318</name>
</gene>
<organism evidence="1 2">
    <name type="scientific">Elysia crispata</name>
    <name type="common">lettuce slug</name>
    <dbReference type="NCBI Taxonomy" id="231223"/>
    <lineage>
        <taxon>Eukaryota</taxon>
        <taxon>Metazoa</taxon>
        <taxon>Spiralia</taxon>
        <taxon>Lophotrochozoa</taxon>
        <taxon>Mollusca</taxon>
        <taxon>Gastropoda</taxon>
        <taxon>Heterobranchia</taxon>
        <taxon>Euthyneura</taxon>
        <taxon>Panpulmonata</taxon>
        <taxon>Sacoglossa</taxon>
        <taxon>Placobranchoidea</taxon>
        <taxon>Plakobranchidae</taxon>
        <taxon>Elysia</taxon>
    </lineage>
</organism>
<comment type="caution">
    <text evidence="1">The sequence shown here is derived from an EMBL/GenBank/DDBJ whole genome shotgun (WGS) entry which is preliminary data.</text>
</comment>
<proteinExistence type="predicted"/>
<reference evidence="1" key="1">
    <citation type="journal article" date="2023" name="G3 (Bethesda)">
        <title>A reference genome for the long-term kleptoplast-retaining sea slug Elysia crispata morphotype clarki.</title>
        <authorList>
            <person name="Eastman K.E."/>
            <person name="Pendleton A.L."/>
            <person name="Shaikh M.A."/>
            <person name="Suttiyut T."/>
            <person name="Ogas R."/>
            <person name="Tomko P."/>
            <person name="Gavelis G."/>
            <person name="Widhalm J.R."/>
            <person name="Wisecaver J.H."/>
        </authorList>
    </citation>
    <scope>NUCLEOTIDE SEQUENCE</scope>
    <source>
        <strain evidence="1">ECLA1</strain>
    </source>
</reference>
<evidence type="ECO:0000313" key="1">
    <source>
        <dbReference type="EMBL" id="KAK3803380.1"/>
    </source>
</evidence>
<dbReference type="EMBL" id="JAWDGP010000145">
    <property type="protein sequence ID" value="KAK3803380.1"/>
    <property type="molecule type" value="Genomic_DNA"/>
</dbReference>
<evidence type="ECO:0000313" key="2">
    <source>
        <dbReference type="Proteomes" id="UP001283361"/>
    </source>
</evidence>
<protein>
    <submittedName>
        <fullName evidence="1">Uncharacterized protein</fullName>
    </submittedName>
</protein>